<keyword evidence="4" id="KW-0808">Transferase</keyword>
<dbReference type="InterPro" id="IPR055231">
    <property type="entry name" value="2AA_helical"/>
</dbReference>
<dbReference type="GO" id="GO:0034272">
    <property type="term" value="C:phosphatidylinositol 3-kinase complex, class III, type II"/>
    <property type="evidence" value="ECO:0007669"/>
    <property type="project" value="TreeGrafter"/>
</dbReference>
<evidence type="ECO:0000256" key="6">
    <source>
        <dbReference type="ARBA" id="ARBA00022741"/>
    </source>
</evidence>
<feature type="region of interest" description="Disordered" evidence="11">
    <location>
        <begin position="926"/>
        <end position="953"/>
    </location>
</feature>
<dbReference type="HOGENOM" id="CLU_001696_0_1_1"/>
<keyword evidence="3 10" id="KW-0853">WD repeat</keyword>
<reference evidence="13 14" key="1">
    <citation type="submission" date="2014-04" db="EMBL/GenBank/DDBJ databases">
        <authorList>
            <consortium name="DOE Joint Genome Institute"/>
            <person name="Kuo A."/>
            <person name="Girlanda M."/>
            <person name="Perotto S."/>
            <person name="Kohler A."/>
            <person name="Nagy L.G."/>
            <person name="Floudas D."/>
            <person name="Copeland A."/>
            <person name="Barry K.W."/>
            <person name="Cichocki N."/>
            <person name="Veneault-Fourrey C."/>
            <person name="LaButti K."/>
            <person name="Lindquist E.A."/>
            <person name="Lipzen A."/>
            <person name="Lundell T."/>
            <person name="Morin E."/>
            <person name="Murat C."/>
            <person name="Sun H."/>
            <person name="Tunlid A."/>
            <person name="Henrissat B."/>
            <person name="Grigoriev I.V."/>
            <person name="Hibbett D.S."/>
            <person name="Martin F."/>
            <person name="Nordberg H.P."/>
            <person name="Cantor M.N."/>
            <person name="Hua S.X."/>
        </authorList>
    </citation>
    <scope>NUCLEOTIDE SEQUENCE [LARGE SCALE GENOMIC DNA]</scope>
    <source>
        <strain evidence="13 14">MUT 4182</strain>
    </source>
</reference>
<dbReference type="CDD" id="cd13980">
    <property type="entry name" value="STKc_Vps15"/>
    <property type="match status" value="1"/>
</dbReference>
<dbReference type="GO" id="GO:0004674">
    <property type="term" value="F:protein serine/threonine kinase activity"/>
    <property type="evidence" value="ECO:0007669"/>
    <property type="project" value="UniProtKB-KW"/>
</dbReference>
<dbReference type="FunFam" id="1.10.510.10:FF:000497">
    <property type="entry name" value="Phosphoinositide 3-kinase regulatory subunit"/>
    <property type="match status" value="1"/>
</dbReference>
<dbReference type="GO" id="GO:0005524">
    <property type="term" value="F:ATP binding"/>
    <property type="evidence" value="ECO:0007669"/>
    <property type="project" value="UniProtKB-KW"/>
</dbReference>
<feature type="repeat" description="WD" evidence="10">
    <location>
        <begin position="1561"/>
        <end position="1589"/>
    </location>
</feature>
<feature type="region of interest" description="Disordered" evidence="11">
    <location>
        <begin position="1597"/>
        <end position="1634"/>
    </location>
</feature>
<dbReference type="GO" id="GO:0034271">
    <property type="term" value="C:phosphatidylinositol 3-kinase complex, class III, type I"/>
    <property type="evidence" value="ECO:0007669"/>
    <property type="project" value="TreeGrafter"/>
</dbReference>
<feature type="region of interest" description="Disordered" evidence="11">
    <location>
        <begin position="336"/>
        <end position="373"/>
    </location>
</feature>
<protein>
    <recommendedName>
        <fullName evidence="1">non-specific serine/threonine protein kinase</fullName>
        <ecNumber evidence="1">2.7.11.1</ecNumber>
    </recommendedName>
</protein>
<gene>
    <name evidence="13" type="ORF">M407DRAFT_225431</name>
</gene>
<evidence type="ECO:0000256" key="7">
    <source>
        <dbReference type="ARBA" id="ARBA00022777"/>
    </source>
</evidence>
<dbReference type="GO" id="GO:0005770">
    <property type="term" value="C:late endosome"/>
    <property type="evidence" value="ECO:0007669"/>
    <property type="project" value="TreeGrafter"/>
</dbReference>
<feature type="compositionally biased region" description="Polar residues" evidence="11">
    <location>
        <begin position="1102"/>
        <end position="1114"/>
    </location>
</feature>
<keyword evidence="7" id="KW-0418">Kinase</keyword>
<evidence type="ECO:0000256" key="11">
    <source>
        <dbReference type="SAM" id="MobiDB-lite"/>
    </source>
</evidence>
<dbReference type="Proteomes" id="UP000054248">
    <property type="component" value="Unassembled WGS sequence"/>
</dbReference>
<dbReference type="OrthoDB" id="242910at2759"/>
<dbReference type="InterPro" id="IPR019775">
    <property type="entry name" value="WD40_repeat_CS"/>
</dbReference>
<accession>A0A0C3QR24</accession>
<evidence type="ECO:0000256" key="5">
    <source>
        <dbReference type="ARBA" id="ARBA00022737"/>
    </source>
</evidence>
<dbReference type="InterPro" id="IPR021133">
    <property type="entry name" value="HEAT_type_2"/>
</dbReference>
<dbReference type="PROSITE" id="PS50294">
    <property type="entry name" value="WD_REPEATS_REGION"/>
    <property type="match status" value="1"/>
</dbReference>
<dbReference type="PROSITE" id="PS50011">
    <property type="entry name" value="PROTEIN_KINASE_DOM"/>
    <property type="match status" value="1"/>
</dbReference>
<dbReference type="PROSITE" id="PS00678">
    <property type="entry name" value="WD_REPEATS_1"/>
    <property type="match status" value="1"/>
</dbReference>
<keyword evidence="14" id="KW-1185">Reference proteome</keyword>
<dbReference type="Pfam" id="PF00069">
    <property type="entry name" value="Pkinase"/>
    <property type="match status" value="1"/>
</dbReference>
<evidence type="ECO:0000313" key="13">
    <source>
        <dbReference type="EMBL" id="KIO30139.1"/>
    </source>
</evidence>
<dbReference type="PROSITE" id="PS00108">
    <property type="entry name" value="PROTEIN_KINASE_ST"/>
    <property type="match status" value="1"/>
</dbReference>
<dbReference type="Gene3D" id="1.10.510.10">
    <property type="entry name" value="Transferase(Phosphotransferase) domain 1"/>
    <property type="match status" value="1"/>
</dbReference>
<dbReference type="SUPFAM" id="SSF56112">
    <property type="entry name" value="Protein kinase-like (PK-like)"/>
    <property type="match status" value="1"/>
</dbReference>
<dbReference type="InterPro" id="IPR008271">
    <property type="entry name" value="Ser/Thr_kinase_AS"/>
</dbReference>
<dbReference type="STRING" id="1051891.A0A0C3QR24"/>
<keyword evidence="6" id="KW-0547">Nucleotide-binding</keyword>
<dbReference type="EC" id="2.7.11.1" evidence="1"/>
<evidence type="ECO:0000256" key="10">
    <source>
        <dbReference type="PROSITE-ProRule" id="PRU00221"/>
    </source>
</evidence>
<feature type="compositionally biased region" description="Low complexity" evidence="11">
    <location>
        <begin position="1001"/>
        <end position="1016"/>
    </location>
</feature>
<evidence type="ECO:0000256" key="9">
    <source>
        <dbReference type="PROSITE-ProRule" id="PRU00103"/>
    </source>
</evidence>
<dbReference type="Gene3D" id="2.130.10.10">
    <property type="entry name" value="YVTN repeat-like/Quinoprotein amine dehydrogenase"/>
    <property type="match status" value="2"/>
</dbReference>
<dbReference type="GO" id="GO:0006623">
    <property type="term" value="P:protein targeting to vacuole"/>
    <property type="evidence" value="ECO:0007669"/>
    <property type="project" value="TreeGrafter"/>
</dbReference>
<dbReference type="PANTHER" id="PTHR17583:SF0">
    <property type="entry name" value="PHOSPHOINOSITIDE 3-KINASE REGULATORY SUBUNIT 4"/>
    <property type="match status" value="1"/>
</dbReference>
<dbReference type="PROSITE" id="PS50082">
    <property type="entry name" value="WD_REPEATS_2"/>
    <property type="match status" value="2"/>
</dbReference>
<feature type="region of interest" description="Disordered" evidence="11">
    <location>
        <begin position="1077"/>
        <end position="1114"/>
    </location>
</feature>
<dbReference type="GO" id="GO:0016236">
    <property type="term" value="P:macroautophagy"/>
    <property type="evidence" value="ECO:0007669"/>
    <property type="project" value="InterPro"/>
</dbReference>
<dbReference type="SUPFAM" id="SSF50978">
    <property type="entry name" value="WD40 repeat-like"/>
    <property type="match status" value="1"/>
</dbReference>
<dbReference type="GO" id="GO:0045324">
    <property type="term" value="P:late endosome to vacuole transport"/>
    <property type="evidence" value="ECO:0007669"/>
    <property type="project" value="InterPro"/>
</dbReference>
<evidence type="ECO:0000259" key="12">
    <source>
        <dbReference type="PROSITE" id="PS50011"/>
    </source>
</evidence>
<dbReference type="InterPro" id="IPR000719">
    <property type="entry name" value="Prot_kinase_dom"/>
</dbReference>
<dbReference type="InterPro" id="IPR001680">
    <property type="entry name" value="WD40_rpt"/>
</dbReference>
<feature type="region of interest" description="Disordered" evidence="11">
    <location>
        <begin position="1438"/>
        <end position="1474"/>
    </location>
</feature>
<feature type="repeat" description="HEAT" evidence="9">
    <location>
        <begin position="647"/>
        <end position="685"/>
    </location>
</feature>
<keyword evidence="5" id="KW-0677">Repeat</keyword>
<proteinExistence type="predicted"/>
<dbReference type="Pfam" id="PF00400">
    <property type="entry name" value="WD40"/>
    <property type="match status" value="2"/>
</dbReference>
<dbReference type="Pfam" id="PF22956">
    <property type="entry name" value="VPS15-like_hel"/>
    <property type="match status" value="1"/>
</dbReference>
<dbReference type="InterPro" id="IPR011009">
    <property type="entry name" value="Kinase-like_dom_sf"/>
</dbReference>
<dbReference type="SUPFAM" id="SSF48371">
    <property type="entry name" value="ARM repeat"/>
    <property type="match status" value="1"/>
</dbReference>
<feature type="region of interest" description="Disordered" evidence="11">
    <location>
        <begin position="975"/>
        <end position="1035"/>
    </location>
</feature>
<dbReference type="EMBL" id="KN822975">
    <property type="protein sequence ID" value="KIO30139.1"/>
    <property type="molecule type" value="Genomic_DNA"/>
</dbReference>
<dbReference type="InterPro" id="IPR036322">
    <property type="entry name" value="WD40_repeat_dom_sf"/>
</dbReference>
<sequence>MGNNISGATTRTADALDSYVTNLKADIVYEKTLGPGRFLKTVKGRHTNGPVVIKIFIKHDPGLSLRPFRRRLKMEREALDGIPNVYSHQTFFETDQAGFIVRQWISSSLYDRISTRPFLSNIEKKWITFQILTGMQNAIEHKVTHGDIKSENILVTSWNWVYITDFGSVKPVFLPEDDPTDYSFYFDTSGRRTCYIAPERFYSEGSEISTRRKQAEAASEEDVNLHRQGKIKESMDVFSAGCVIAEMFLEGKVTFTLSQLFKYRSGDLNMAGHLQEIDDDGIRALVASMIALDSKSRPTFRGALAAARGTTFPESFYTFLHQYIASVNQLSVPLNSPDSSFHASPKPSQQSGIPTDQEPKISTDPKALPNDSDTRIDRIWTDFDELEPYLLEDEVEATVTEMKVNMTTGTSGKPFQDIIPVELSILNRPSKLRGALVSGQKAAAEDGPALIVLSLVTANIRNATLPSSKLRCLDLLLALACHLTDEAKLDRLVPYVIDLLHDDSPSVRAAAIRTLVQVLILVSAITPANASIFPEYILPNIRHLSRDLDVSVRCVYAQCIAPLADTSAKYLEMGQALRAHGTFKLTDEYDDVNDVSYDASLKELHTLIQDQLVTLLFDPSSVVKRAALINISTLCMFFGRQITNEVLLSHMITYLNDRDWHLRWAFFDAIVTVAAFLGPKTLEEYIFPLMIQALSDVEEFVVAKVLAALTSLADLSLFSKMRMWELMSVTVGFLYHPNIWIREGAAAFLASAAKKLPATDVWCILYPGLRQHLRSDIRAISESSLLTTVKPPLPRSIFDAAVAWAMKGEKSQYWHGVTSNGSKPSKPETSKDVVAGMKKSGTMTLSRYGLSDDDAIQVAKLRQLGLSSTDESKLISLREYILKLAMTTLSFQQREKIVAPHSVLTEGKDVELGKLNIMPHTVFLGSNDSKGTRPDRLRTPVLGGTPRISRLNSLDPATREGTVVEDLRRRFNQMDGSTVSLTSASVSSGARAPGTRRTSMTSVSSALPSPLLTAPTPHAPPSPFDGTPASPSDSVMSTGIDVLRRKHQRTATAVVGSVNANIAGVLETPKMRTAEEEALTSGRTSPASMAGTVRGHHRPYSRISSARPTTTYGGQETGINNLLEAIYQDNFRDPTSDFGPRVHTGPPRRRGPIRSTYPPRDPSKRADVTLLTHLSAHSGAVNGVAVAPDHAFFVTCSDDKTVKVWDAARLERNVTSKPRQVYSQHHAPVTFVCMLEASHCFASAATDGSLHVVRVPVSHQTSSTPKYKQLQVVREHRVDRVGEYITCMTHYNTEATSNIIYATSQGNIVVLDLRSMRILHSMEDLRHHGPITCMCIDRKRSWLLTGTAFGVLTLWDIRFGLRLKSWTVNAAASANPGQSVRIHQCLVHPTKGKGRWVLVAVEPQTASDLPSSFTPGVVLIEVWDIEKGVMVEMFATQEQRSYETSSTPASPRESLRLASEPPNPPVSKDAPKSPAEAIAALVKARAAAQASLGQQNAIDDVSPHLEEADLEAEERRRARQVGIRAMVVGSDFGGLAGTTTRMARLETVTISENSVEPFGGSRNGGFLLTGSEDRKIRLWDLSRVDRSIVVSGLEMEGDKPSFRTTQADQSSEDSSTPSSIHTESHIRHTTKSHQPSWRTSLIGQHQQQLLKGHQDCITALACLDVPFRCGIISGDRLGVVKVFRVELD</sequence>
<dbReference type="SMART" id="SM00220">
    <property type="entry name" value="S_TKc"/>
    <property type="match status" value="1"/>
</dbReference>
<organism evidence="13 14">
    <name type="scientific">Tulasnella calospora MUT 4182</name>
    <dbReference type="NCBI Taxonomy" id="1051891"/>
    <lineage>
        <taxon>Eukaryota</taxon>
        <taxon>Fungi</taxon>
        <taxon>Dikarya</taxon>
        <taxon>Basidiomycota</taxon>
        <taxon>Agaricomycotina</taxon>
        <taxon>Agaricomycetes</taxon>
        <taxon>Cantharellales</taxon>
        <taxon>Tulasnellaceae</taxon>
        <taxon>Tulasnella</taxon>
    </lineage>
</organism>
<feature type="repeat" description="HEAT" evidence="9">
    <location>
        <begin position="492"/>
        <end position="524"/>
    </location>
</feature>
<feature type="repeat" description="WD" evidence="10">
    <location>
        <begin position="1174"/>
        <end position="1215"/>
    </location>
</feature>
<evidence type="ECO:0000256" key="8">
    <source>
        <dbReference type="ARBA" id="ARBA00022840"/>
    </source>
</evidence>
<dbReference type="InterPro" id="IPR045162">
    <property type="entry name" value="Vps15-like"/>
</dbReference>
<dbReference type="Gene3D" id="1.25.10.10">
    <property type="entry name" value="Leucine-rich Repeat Variant"/>
    <property type="match status" value="1"/>
</dbReference>
<dbReference type="PROSITE" id="PS50077">
    <property type="entry name" value="HEAT_REPEAT"/>
    <property type="match status" value="2"/>
</dbReference>
<evidence type="ECO:0000313" key="14">
    <source>
        <dbReference type="Proteomes" id="UP000054248"/>
    </source>
</evidence>
<dbReference type="GO" id="GO:0071561">
    <property type="term" value="C:nucleus-vacuole junction"/>
    <property type="evidence" value="ECO:0007669"/>
    <property type="project" value="TreeGrafter"/>
</dbReference>
<dbReference type="PANTHER" id="PTHR17583">
    <property type="entry name" value="PHOSPHOINOSITIDE 3-KINASE REGULATORY SUBUNIT 4"/>
    <property type="match status" value="1"/>
</dbReference>
<keyword evidence="8" id="KW-0067">ATP-binding</keyword>
<feature type="compositionally biased region" description="Low complexity" evidence="11">
    <location>
        <begin position="976"/>
        <end position="990"/>
    </location>
</feature>
<dbReference type="InterPro" id="IPR016024">
    <property type="entry name" value="ARM-type_fold"/>
</dbReference>
<evidence type="ECO:0000256" key="1">
    <source>
        <dbReference type="ARBA" id="ARBA00012513"/>
    </source>
</evidence>
<feature type="domain" description="Protein kinase" evidence="12">
    <location>
        <begin position="27"/>
        <end position="324"/>
    </location>
</feature>
<evidence type="ECO:0000256" key="3">
    <source>
        <dbReference type="ARBA" id="ARBA00022574"/>
    </source>
</evidence>
<evidence type="ECO:0000256" key="2">
    <source>
        <dbReference type="ARBA" id="ARBA00022527"/>
    </source>
</evidence>
<feature type="region of interest" description="Disordered" evidence="11">
    <location>
        <begin position="1133"/>
        <end position="1164"/>
    </location>
</feature>
<dbReference type="SMART" id="SM00320">
    <property type="entry name" value="WD40"/>
    <property type="match status" value="5"/>
</dbReference>
<feature type="compositionally biased region" description="Polar residues" evidence="11">
    <location>
        <begin position="1438"/>
        <end position="1449"/>
    </location>
</feature>
<name>A0A0C3QR24_9AGAM</name>
<evidence type="ECO:0000256" key="4">
    <source>
        <dbReference type="ARBA" id="ARBA00022679"/>
    </source>
</evidence>
<feature type="compositionally biased region" description="Polar residues" evidence="11">
    <location>
        <begin position="336"/>
        <end position="354"/>
    </location>
</feature>
<dbReference type="InterPro" id="IPR015943">
    <property type="entry name" value="WD40/YVTN_repeat-like_dom_sf"/>
</dbReference>
<dbReference type="InterPro" id="IPR011989">
    <property type="entry name" value="ARM-like"/>
</dbReference>
<keyword evidence="2" id="KW-0723">Serine/threonine-protein kinase</keyword>
<reference evidence="14" key="2">
    <citation type="submission" date="2015-01" db="EMBL/GenBank/DDBJ databases">
        <title>Evolutionary Origins and Diversification of the Mycorrhizal Mutualists.</title>
        <authorList>
            <consortium name="DOE Joint Genome Institute"/>
            <consortium name="Mycorrhizal Genomics Consortium"/>
            <person name="Kohler A."/>
            <person name="Kuo A."/>
            <person name="Nagy L.G."/>
            <person name="Floudas D."/>
            <person name="Copeland A."/>
            <person name="Barry K.W."/>
            <person name="Cichocki N."/>
            <person name="Veneault-Fourrey C."/>
            <person name="LaButti K."/>
            <person name="Lindquist E.A."/>
            <person name="Lipzen A."/>
            <person name="Lundell T."/>
            <person name="Morin E."/>
            <person name="Murat C."/>
            <person name="Riley R."/>
            <person name="Ohm R."/>
            <person name="Sun H."/>
            <person name="Tunlid A."/>
            <person name="Henrissat B."/>
            <person name="Grigoriev I.V."/>
            <person name="Hibbett D.S."/>
            <person name="Martin F."/>
        </authorList>
    </citation>
    <scope>NUCLEOTIDE SEQUENCE [LARGE SCALE GENOMIC DNA]</scope>
    <source>
        <strain evidence="14">MUT 4182</strain>
    </source>
</reference>